<keyword evidence="8" id="KW-0460">Magnesium</keyword>
<keyword evidence="3" id="KW-0808">Transferase</keyword>
<dbReference type="PANTHER" id="PTHR32057">
    <property type="entry name" value="PROTEIN ADENYLYLTRANSFERASE SELO, MITOCHONDRIAL"/>
    <property type="match status" value="1"/>
</dbReference>
<name>A0A081NDC4_9GAMM</name>
<dbReference type="GO" id="GO:0070733">
    <property type="term" value="F:AMPylase activity"/>
    <property type="evidence" value="ECO:0007669"/>
    <property type="project" value="TreeGrafter"/>
</dbReference>
<sequence length="84" mass="9354">MVLLLALAVVVVIQVQLPAPLSAPIILRNYLAQSAIEQAEQGDFNEIERLMTVLKSPFDEHPELEHYAQKPPEWSKKLAVSCSS</sequence>
<evidence type="ECO:0000256" key="4">
    <source>
        <dbReference type="ARBA" id="ARBA00022695"/>
    </source>
</evidence>
<evidence type="ECO:0000313" key="9">
    <source>
        <dbReference type="EMBL" id="KEQ16447.1"/>
    </source>
</evidence>
<dbReference type="AlphaFoldDB" id="A0A081NDC4"/>
<evidence type="ECO:0000256" key="6">
    <source>
        <dbReference type="ARBA" id="ARBA00022741"/>
    </source>
</evidence>
<organism evidence="9 10">
    <name type="scientific">Endozoicomonas numazuensis</name>
    <dbReference type="NCBI Taxonomy" id="1137799"/>
    <lineage>
        <taxon>Bacteria</taxon>
        <taxon>Pseudomonadati</taxon>
        <taxon>Pseudomonadota</taxon>
        <taxon>Gammaproteobacteria</taxon>
        <taxon>Oceanospirillales</taxon>
        <taxon>Endozoicomonadaceae</taxon>
        <taxon>Endozoicomonas</taxon>
    </lineage>
</organism>
<comment type="cofactor">
    <cofactor evidence="1">
        <name>Mg(2+)</name>
        <dbReference type="ChEBI" id="CHEBI:18420"/>
    </cofactor>
</comment>
<evidence type="ECO:0000313" key="10">
    <source>
        <dbReference type="Proteomes" id="UP000028073"/>
    </source>
</evidence>
<comment type="similarity">
    <text evidence="2">Belongs to the SELO family.</text>
</comment>
<gene>
    <name evidence="9" type="ORF">GZ78_21540</name>
</gene>
<proteinExistence type="inferred from homology"/>
<dbReference type="eggNOG" id="COG0397">
    <property type="taxonomic scope" value="Bacteria"/>
</dbReference>
<reference evidence="9 10" key="1">
    <citation type="submission" date="2014-06" db="EMBL/GenBank/DDBJ databases">
        <title>Whole Genome Sequences of Three Symbiotic Endozoicomonas Bacteria.</title>
        <authorList>
            <person name="Neave M.J."/>
            <person name="Apprill A."/>
            <person name="Voolstra C.R."/>
        </authorList>
    </citation>
    <scope>NUCLEOTIDE SEQUENCE [LARGE SCALE GENOMIC DNA]</scope>
    <source>
        <strain evidence="9 10">DSM 25634</strain>
    </source>
</reference>
<keyword evidence="5" id="KW-0479">Metal-binding</keyword>
<dbReference type="GO" id="GO:0005524">
    <property type="term" value="F:ATP binding"/>
    <property type="evidence" value="ECO:0007669"/>
    <property type="project" value="UniProtKB-KW"/>
</dbReference>
<evidence type="ECO:0000256" key="2">
    <source>
        <dbReference type="ARBA" id="ARBA00009747"/>
    </source>
</evidence>
<dbReference type="InterPro" id="IPR003846">
    <property type="entry name" value="SelO"/>
</dbReference>
<dbReference type="RefSeq" id="WP_034839993.1">
    <property type="nucleotide sequence ID" value="NZ_JOKH01000005.1"/>
</dbReference>
<dbReference type="Proteomes" id="UP000028073">
    <property type="component" value="Unassembled WGS sequence"/>
</dbReference>
<evidence type="ECO:0000256" key="5">
    <source>
        <dbReference type="ARBA" id="ARBA00022723"/>
    </source>
</evidence>
<keyword evidence="4" id="KW-0548">Nucleotidyltransferase</keyword>
<evidence type="ECO:0000256" key="1">
    <source>
        <dbReference type="ARBA" id="ARBA00001946"/>
    </source>
</evidence>
<dbReference type="EMBL" id="JOKH01000005">
    <property type="protein sequence ID" value="KEQ16447.1"/>
    <property type="molecule type" value="Genomic_DNA"/>
</dbReference>
<accession>A0A081NDC4</accession>
<evidence type="ECO:0000256" key="8">
    <source>
        <dbReference type="ARBA" id="ARBA00022842"/>
    </source>
</evidence>
<keyword evidence="10" id="KW-1185">Reference proteome</keyword>
<comment type="caution">
    <text evidence="9">The sequence shown here is derived from an EMBL/GenBank/DDBJ whole genome shotgun (WGS) entry which is preliminary data.</text>
</comment>
<evidence type="ECO:0000256" key="3">
    <source>
        <dbReference type="ARBA" id="ARBA00022679"/>
    </source>
</evidence>
<evidence type="ECO:0000256" key="7">
    <source>
        <dbReference type="ARBA" id="ARBA00022840"/>
    </source>
</evidence>
<dbReference type="PANTHER" id="PTHR32057:SF14">
    <property type="entry name" value="PROTEIN ADENYLYLTRANSFERASE SELO, MITOCHONDRIAL"/>
    <property type="match status" value="1"/>
</dbReference>
<keyword evidence="7" id="KW-0067">ATP-binding</keyword>
<keyword evidence="6" id="KW-0547">Nucleotide-binding</keyword>
<dbReference type="GO" id="GO:0046872">
    <property type="term" value="F:metal ion binding"/>
    <property type="evidence" value="ECO:0007669"/>
    <property type="project" value="UniProtKB-KW"/>
</dbReference>
<protein>
    <submittedName>
        <fullName evidence="9">Uncharacterized protein</fullName>
    </submittedName>
</protein>